<dbReference type="PANTHER" id="PTHR24421:SF10">
    <property type="entry name" value="NITRATE_NITRITE SENSOR PROTEIN NARQ"/>
    <property type="match status" value="1"/>
</dbReference>
<dbReference type="Gene3D" id="1.25.40.10">
    <property type="entry name" value="Tetratricopeptide repeat domain"/>
    <property type="match status" value="1"/>
</dbReference>
<proteinExistence type="predicted"/>
<dbReference type="Pfam" id="PF07730">
    <property type="entry name" value="HisKA_3"/>
    <property type="match status" value="1"/>
</dbReference>
<evidence type="ECO:0000313" key="13">
    <source>
        <dbReference type="Proteomes" id="UP001232063"/>
    </source>
</evidence>
<evidence type="ECO:0000259" key="11">
    <source>
        <dbReference type="PROSITE" id="PS50109"/>
    </source>
</evidence>
<dbReference type="InterPro" id="IPR011990">
    <property type="entry name" value="TPR-like_helical_dom_sf"/>
</dbReference>
<dbReference type="EMBL" id="JASJOU010000024">
    <property type="protein sequence ID" value="MDJ1506559.1"/>
    <property type="molecule type" value="Genomic_DNA"/>
</dbReference>
<dbReference type="RefSeq" id="WP_314519566.1">
    <property type="nucleotide sequence ID" value="NZ_JASJOU010000024.1"/>
</dbReference>
<keyword evidence="10" id="KW-0472">Membrane</keyword>
<evidence type="ECO:0000256" key="1">
    <source>
        <dbReference type="ARBA" id="ARBA00000085"/>
    </source>
</evidence>
<dbReference type="Proteomes" id="UP001232063">
    <property type="component" value="Unassembled WGS sequence"/>
</dbReference>
<dbReference type="Pfam" id="PF02518">
    <property type="entry name" value="HATPase_c"/>
    <property type="match status" value="1"/>
</dbReference>
<keyword evidence="7" id="KW-0067">ATP-binding</keyword>
<feature type="repeat" description="TPR" evidence="9">
    <location>
        <begin position="217"/>
        <end position="250"/>
    </location>
</feature>
<dbReference type="PROSITE" id="PS50109">
    <property type="entry name" value="HIS_KIN"/>
    <property type="match status" value="1"/>
</dbReference>
<evidence type="ECO:0000256" key="10">
    <source>
        <dbReference type="SAM" id="Phobius"/>
    </source>
</evidence>
<keyword evidence="10" id="KW-0812">Transmembrane</keyword>
<feature type="transmembrane region" description="Helical" evidence="10">
    <location>
        <begin position="339"/>
        <end position="359"/>
    </location>
</feature>
<accession>A0AAE3RDD7</accession>
<dbReference type="SUPFAM" id="SSF48452">
    <property type="entry name" value="TPR-like"/>
    <property type="match status" value="1"/>
</dbReference>
<keyword evidence="4" id="KW-0808">Transferase</keyword>
<dbReference type="InterPro" id="IPR005467">
    <property type="entry name" value="His_kinase_dom"/>
</dbReference>
<keyword evidence="5" id="KW-0547">Nucleotide-binding</keyword>
<keyword evidence="3" id="KW-0597">Phosphoprotein</keyword>
<dbReference type="SMART" id="SM00387">
    <property type="entry name" value="HATPase_c"/>
    <property type="match status" value="1"/>
</dbReference>
<dbReference type="Gene3D" id="3.30.565.10">
    <property type="entry name" value="Histidine kinase-like ATPase, C-terminal domain"/>
    <property type="match status" value="1"/>
</dbReference>
<dbReference type="InterPro" id="IPR019734">
    <property type="entry name" value="TPR_rpt"/>
</dbReference>
<dbReference type="CDD" id="cd16917">
    <property type="entry name" value="HATPase_UhpB-NarQ-NarX-like"/>
    <property type="match status" value="1"/>
</dbReference>
<dbReference type="InterPro" id="IPR050482">
    <property type="entry name" value="Sensor_HK_TwoCompSys"/>
</dbReference>
<evidence type="ECO:0000256" key="8">
    <source>
        <dbReference type="ARBA" id="ARBA00023012"/>
    </source>
</evidence>
<evidence type="ECO:0000256" key="3">
    <source>
        <dbReference type="ARBA" id="ARBA00022553"/>
    </source>
</evidence>
<reference evidence="12" key="1">
    <citation type="submission" date="2023-05" db="EMBL/GenBank/DDBJ databases">
        <authorList>
            <person name="Zhang X."/>
        </authorList>
    </citation>
    <scope>NUCLEOTIDE SEQUENCE</scope>
    <source>
        <strain evidence="12">BD1B2-1</strain>
    </source>
</reference>
<sequence>MRRIVLLIGISCGIFLYCVAIAQTPYPDPEKNYNQEELIRWLRDFQQQKDTLGIAFCYLAYAKNQEKWNDPEESPVYSYSNSMEMFRLKGDSLNYYEAMGALGIYFMDRPLFRQFAKEYITQSVAYFKRSHIPQKEIGHLINLANVHVQEGLIPEATQMLQRADQLNNKLRIPLFQGRTDAAWADLYGHIFNNAKALAYADKSLQIARQAHIEWLEALSLYYKGRSYKDMGQFTEAIPTLMESLKITESNITLLQLRREVYRSLGYAYMDLKDYEKSTQYMLRMQETADYAYNSKIERDINSFKDYLLIGRQKEQLAKAALEKKLTQSELDRLQSRQQFYIIIVVLAVCLTGASIYIAANQVHLNQLRDEKVKKNLQIETLSALIQGQESERSRISQELHDGVGTLLSRIKMCIEHPNMSREKVVQMIDDACGEVRSISGNLQPNTLEKFGLIRAVEDLIIKQKEESPQIIFQHFGSPTPITPDKNLMIYRIVQELLTNALKHAEASEILLEIVYQKEDILCLTIEDDGVGFDEKTVAPERSGWRNIRSRIEYLQGMLWLNSAPAVGTSVTIHIPLA</sequence>
<dbReference type="AlphaFoldDB" id="A0AAE3RDD7"/>
<evidence type="ECO:0000256" key="2">
    <source>
        <dbReference type="ARBA" id="ARBA00012438"/>
    </source>
</evidence>
<gene>
    <name evidence="12" type="ORF">QNI22_38270</name>
</gene>
<dbReference type="GO" id="GO:0016020">
    <property type="term" value="C:membrane"/>
    <property type="evidence" value="ECO:0007669"/>
    <property type="project" value="InterPro"/>
</dbReference>
<evidence type="ECO:0000256" key="5">
    <source>
        <dbReference type="ARBA" id="ARBA00022741"/>
    </source>
</evidence>
<dbReference type="SUPFAM" id="SSF55874">
    <property type="entry name" value="ATPase domain of HSP90 chaperone/DNA topoisomerase II/histidine kinase"/>
    <property type="match status" value="1"/>
</dbReference>
<feature type="domain" description="Histidine kinase" evidence="11">
    <location>
        <begin position="489"/>
        <end position="577"/>
    </location>
</feature>
<dbReference type="GO" id="GO:0000155">
    <property type="term" value="F:phosphorelay sensor kinase activity"/>
    <property type="evidence" value="ECO:0007669"/>
    <property type="project" value="InterPro"/>
</dbReference>
<protein>
    <recommendedName>
        <fullName evidence="2">histidine kinase</fullName>
        <ecNumber evidence="2">2.7.13.3</ecNumber>
    </recommendedName>
</protein>
<keyword evidence="8" id="KW-0902">Two-component regulatory system</keyword>
<evidence type="ECO:0000256" key="9">
    <source>
        <dbReference type="PROSITE-ProRule" id="PRU00339"/>
    </source>
</evidence>
<dbReference type="SMART" id="SM00028">
    <property type="entry name" value="TPR"/>
    <property type="match status" value="3"/>
</dbReference>
<comment type="catalytic activity">
    <reaction evidence="1">
        <text>ATP + protein L-histidine = ADP + protein N-phospho-L-histidine.</text>
        <dbReference type="EC" id="2.7.13.3"/>
    </reaction>
</comment>
<dbReference type="Pfam" id="PF13181">
    <property type="entry name" value="TPR_8"/>
    <property type="match status" value="2"/>
</dbReference>
<dbReference type="GO" id="GO:0005524">
    <property type="term" value="F:ATP binding"/>
    <property type="evidence" value="ECO:0007669"/>
    <property type="project" value="UniProtKB-KW"/>
</dbReference>
<evidence type="ECO:0000256" key="6">
    <source>
        <dbReference type="ARBA" id="ARBA00022777"/>
    </source>
</evidence>
<comment type="caution">
    <text evidence="12">The sequence shown here is derived from an EMBL/GenBank/DDBJ whole genome shotgun (WGS) entry which is preliminary data.</text>
</comment>
<evidence type="ECO:0000256" key="4">
    <source>
        <dbReference type="ARBA" id="ARBA00022679"/>
    </source>
</evidence>
<evidence type="ECO:0000313" key="12">
    <source>
        <dbReference type="EMBL" id="MDJ1506559.1"/>
    </source>
</evidence>
<dbReference type="InterPro" id="IPR036890">
    <property type="entry name" value="HATPase_C_sf"/>
</dbReference>
<dbReference type="Gene3D" id="1.20.5.1930">
    <property type="match status" value="1"/>
</dbReference>
<dbReference type="InterPro" id="IPR011712">
    <property type="entry name" value="Sig_transdc_His_kin_sub3_dim/P"/>
</dbReference>
<organism evidence="12 13">
    <name type="scientific">Xanthocytophaga agilis</name>
    <dbReference type="NCBI Taxonomy" id="3048010"/>
    <lineage>
        <taxon>Bacteria</taxon>
        <taxon>Pseudomonadati</taxon>
        <taxon>Bacteroidota</taxon>
        <taxon>Cytophagia</taxon>
        <taxon>Cytophagales</taxon>
        <taxon>Rhodocytophagaceae</taxon>
        <taxon>Xanthocytophaga</taxon>
    </lineage>
</organism>
<keyword evidence="10" id="KW-1133">Transmembrane helix</keyword>
<evidence type="ECO:0000256" key="7">
    <source>
        <dbReference type="ARBA" id="ARBA00022840"/>
    </source>
</evidence>
<dbReference type="EC" id="2.7.13.3" evidence="2"/>
<dbReference type="GO" id="GO:0046983">
    <property type="term" value="F:protein dimerization activity"/>
    <property type="evidence" value="ECO:0007669"/>
    <property type="project" value="InterPro"/>
</dbReference>
<keyword evidence="6 12" id="KW-0418">Kinase</keyword>
<name>A0AAE3RDD7_9BACT</name>
<keyword evidence="13" id="KW-1185">Reference proteome</keyword>
<dbReference type="InterPro" id="IPR003594">
    <property type="entry name" value="HATPase_dom"/>
</dbReference>
<keyword evidence="9" id="KW-0802">TPR repeat</keyword>
<dbReference type="PANTHER" id="PTHR24421">
    <property type="entry name" value="NITRATE/NITRITE SENSOR PROTEIN NARX-RELATED"/>
    <property type="match status" value="1"/>
</dbReference>
<dbReference type="PROSITE" id="PS50005">
    <property type="entry name" value="TPR"/>
    <property type="match status" value="1"/>
</dbReference>